<dbReference type="InterPro" id="IPR035892">
    <property type="entry name" value="C2_domain_sf"/>
</dbReference>
<dbReference type="GO" id="GO:0007166">
    <property type="term" value="P:cell surface receptor signaling pathway"/>
    <property type="evidence" value="ECO:0007669"/>
    <property type="project" value="InterPro"/>
</dbReference>
<sequence length="1414" mass="157871">MERHTNENTIELKVIRASDLPSRWMSTLKVYVLVLPGGEQLYRTETVAGPEPRWDKTFVIRVSGPSSRIKLQVHHSADSLNSKFIGEAEILVDDLLRGESGEVRYKLAKPGPKLRQKRGKIFVSAKVHVDAKEDAPAVVQSENVSEAPTNSSGLADPPLHATSDVMANLPTPMASPITSSPLHAPPNSSPPVISGLSVDLENTESSLDAMSTPRFFQNAPAIPSNSGDAIDAVGDIISEILQTVLHLGDSLADVHPYARVTWTVLSGGYKVQSTPVYNFTPLTKWVQILKAQVDRDNRIRALWETARDVVALLDRKNSEDLQGEYLNRIITNVIKQIYECCQFLRKYGEQGFLGRTLHATLAPNLDSHIQEFFDAFTDFKEKFTRGLSMESWTGVRAIGNELAAMNDMLQNIWLSTLVQSGVPMAECDTHRQCLPGTRTKLIENIVEWIHDPSRGRLLWLSGAMGTGKSSVANTIVGLLKDLKRLGASCRFEKQVDPSIVFRYLAYQLARIDKSVKDNLVSVLQTNGDIASASLLDQALKVVVQPLQATDLVGPVVLVFDALDEISQRDLRIQDDILSFFADDKFDLPDWIKIIITSRDEVSIRSQLEIAKGVELLSIDDYGGTGNDIYFFVQHHLQDIAERKMLTPDWPPEGAARALADRAGGQFQWASITCQFIAGNPRSRLSLILSTQLTTHDGIHTLDHLYDSVLQDAYAARNKHPSFILEFGYVVGTVAVATTSFHPVDLNELLDLRTDQYNSISLPGKDAFSMEGVEQHVSESEDRHYEWLAPEMHVFISDMLPTWVNTMSRLGLEWRDILIKLMDWYTVPQEYALLVETDLTKKLVLMTSIIGDRTPLEHAQDEEDEEGIAFLADGITESLPDPALLRVGDGSISPTTSPWDSSDIPKPGAWFVEDDKEIPKRERKEYEASRQHIEDTIFKVLTDALPPRRMTTFVDAARLLSDIWIYVKDVEHYRKECMLLSQRSSQVLLATHEAVSQIAGDSRSVKQTAQRIIDCFEGIRTFFKSLSSLRIWQATFSREQIERKLRHCNEDLANIINLFMLSASVGLNTRQRLERGEIPSDPESLESYLSMLNSTVDTSERPVWAVLNTEVDSGEQIAYGASSVVFKGTHKDTVVSIKLLTDKAMPKEAVLATVNLWRSLRHDYIVSFIGASDPQAATPPWFFVMPYCEHGDLVTYVKNKPVIDHEELLDMARDIAGGMQYLHSQDIVHRNLQGANVLVAAEDTCKITGFTYSVLMNADSHKPQSLPLPPETLQWQAPEVLRDPSAVSPDVDIYSYAMTFVELFTGGNNPWSGQSAAAVRDLVLGAYLPSVPQRDARRLIADSHLLSTVRKRRPALPSVSPVENEVRDIIAACWSEEPAVRPGFPQVWEEVRSAGNNLRFKEIVGQVGGPYYDSD</sequence>
<dbReference type="GO" id="GO:0005524">
    <property type="term" value="F:ATP binding"/>
    <property type="evidence" value="ECO:0007669"/>
    <property type="project" value="UniProtKB-KW"/>
</dbReference>
<dbReference type="InterPro" id="IPR000719">
    <property type="entry name" value="Prot_kinase_dom"/>
</dbReference>
<dbReference type="Gene3D" id="1.20.930.20">
    <property type="entry name" value="Adaptor protein Cbl, N-terminal domain"/>
    <property type="match status" value="1"/>
</dbReference>
<dbReference type="CDD" id="cd00030">
    <property type="entry name" value="C2"/>
    <property type="match status" value="1"/>
</dbReference>
<dbReference type="SMART" id="SM00239">
    <property type="entry name" value="C2"/>
    <property type="match status" value="1"/>
</dbReference>
<comment type="similarity">
    <text evidence="1">Belongs to the protein kinase superfamily. TKL Ser/Thr protein kinase family. ROCO subfamily.</text>
</comment>
<dbReference type="PANTHER" id="PTHR44329">
    <property type="entry name" value="SERINE/THREONINE-PROTEIN KINASE TNNI3K-RELATED"/>
    <property type="match status" value="1"/>
</dbReference>
<dbReference type="InterPro" id="IPR007111">
    <property type="entry name" value="NACHT_NTPase"/>
</dbReference>
<keyword evidence="6" id="KW-0067">ATP-binding</keyword>
<dbReference type="PROSITE" id="PS50004">
    <property type="entry name" value="C2"/>
    <property type="match status" value="1"/>
</dbReference>
<keyword evidence="3" id="KW-0677">Repeat</keyword>
<dbReference type="CDD" id="cd21037">
    <property type="entry name" value="MLKL_NTD"/>
    <property type="match status" value="1"/>
</dbReference>
<dbReference type="InterPro" id="IPR001245">
    <property type="entry name" value="Ser-Thr/Tyr_kinase_cat_dom"/>
</dbReference>
<dbReference type="InterPro" id="IPR059179">
    <property type="entry name" value="MLKL-like_MCAfunc"/>
</dbReference>
<feature type="domain" description="NACHT" evidence="10">
    <location>
        <begin position="456"/>
        <end position="598"/>
    </location>
</feature>
<dbReference type="Pfam" id="PF07714">
    <property type="entry name" value="PK_Tyr_Ser-Thr"/>
    <property type="match status" value="1"/>
</dbReference>
<evidence type="ECO:0000256" key="1">
    <source>
        <dbReference type="ARBA" id="ARBA00008171"/>
    </source>
</evidence>
<dbReference type="Proteomes" id="UP000298061">
    <property type="component" value="Unassembled WGS sequence"/>
</dbReference>
<gene>
    <name evidence="11" type="ORF">EWM64_g4985</name>
</gene>
<evidence type="ECO:0000256" key="2">
    <source>
        <dbReference type="ARBA" id="ARBA00022679"/>
    </source>
</evidence>
<evidence type="ECO:0000259" key="10">
    <source>
        <dbReference type="PROSITE" id="PS50837"/>
    </source>
</evidence>
<dbReference type="InterPro" id="IPR056884">
    <property type="entry name" value="NPHP3-like_N"/>
</dbReference>
<reference evidence="11 12" key="1">
    <citation type="submission" date="2019-02" db="EMBL/GenBank/DDBJ databases">
        <title>Genome sequencing of the rare red list fungi Hericium alpestre (H. flagellum).</title>
        <authorList>
            <person name="Buettner E."/>
            <person name="Kellner H."/>
        </authorList>
    </citation>
    <scope>NUCLEOTIDE SEQUENCE [LARGE SCALE GENOMIC DNA]</scope>
    <source>
        <strain evidence="11 12">DSM 108284</strain>
    </source>
</reference>
<dbReference type="OrthoDB" id="5967843at2759"/>
<feature type="compositionally biased region" description="Polar residues" evidence="7">
    <location>
        <begin position="140"/>
        <end position="153"/>
    </location>
</feature>
<dbReference type="InterPro" id="IPR027417">
    <property type="entry name" value="P-loop_NTPase"/>
</dbReference>
<evidence type="ECO:0000256" key="4">
    <source>
        <dbReference type="ARBA" id="ARBA00022741"/>
    </source>
</evidence>
<dbReference type="PROSITE" id="PS50011">
    <property type="entry name" value="PROTEIN_KINASE_DOM"/>
    <property type="match status" value="1"/>
</dbReference>
<dbReference type="Gene3D" id="1.10.510.10">
    <property type="entry name" value="Transferase(Phosphotransferase) domain 1"/>
    <property type="match status" value="1"/>
</dbReference>
<dbReference type="InterPro" id="IPR011009">
    <property type="entry name" value="Kinase-like_dom_sf"/>
</dbReference>
<evidence type="ECO:0000256" key="7">
    <source>
        <dbReference type="SAM" id="MobiDB-lite"/>
    </source>
</evidence>
<dbReference type="SUPFAM" id="SSF56112">
    <property type="entry name" value="Protein kinase-like (PK-like)"/>
    <property type="match status" value="1"/>
</dbReference>
<dbReference type="EMBL" id="SFCI01000573">
    <property type="protein sequence ID" value="TFY79027.1"/>
    <property type="molecule type" value="Genomic_DNA"/>
</dbReference>
<evidence type="ECO:0000256" key="5">
    <source>
        <dbReference type="ARBA" id="ARBA00022777"/>
    </source>
</evidence>
<keyword evidence="2" id="KW-0808">Transferase</keyword>
<dbReference type="Pfam" id="PF00168">
    <property type="entry name" value="C2"/>
    <property type="match status" value="1"/>
</dbReference>
<evidence type="ECO:0000259" key="9">
    <source>
        <dbReference type="PROSITE" id="PS50011"/>
    </source>
</evidence>
<keyword evidence="4" id="KW-0547">Nucleotide-binding</keyword>
<dbReference type="PANTHER" id="PTHR44329:SF288">
    <property type="entry name" value="MITOGEN-ACTIVATED PROTEIN KINASE KINASE KINASE 20"/>
    <property type="match status" value="1"/>
</dbReference>
<evidence type="ECO:0000256" key="3">
    <source>
        <dbReference type="ARBA" id="ARBA00022737"/>
    </source>
</evidence>
<accession>A0A4Y9ZY72</accession>
<evidence type="ECO:0008006" key="13">
    <source>
        <dbReference type="Google" id="ProtNLM"/>
    </source>
</evidence>
<name>A0A4Y9ZY72_9AGAM</name>
<dbReference type="PROSITE" id="PS50837">
    <property type="entry name" value="NACHT"/>
    <property type="match status" value="1"/>
</dbReference>
<evidence type="ECO:0000256" key="6">
    <source>
        <dbReference type="ARBA" id="ARBA00022840"/>
    </source>
</evidence>
<dbReference type="InterPro" id="IPR036537">
    <property type="entry name" value="Adaptor_Cbl_N_dom_sf"/>
</dbReference>
<dbReference type="Gene3D" id="2.60.40.150">
    <property type="entry name" value="C2 domain"/>
    <property type="match status" value="1"/>
</dbReference>
<feature type="region of interest" description="Disordered" evidence="7">
    <location>
        <begin position="137"/>
        <end position="162"/>
    </location>
</feature>
<organism evidence="11 12">
    <name type="scientific">Hericium alpestre</name>
    <dbReference type="NCBI Taxonomy" id="135208"/>
    <lineage>
        <taxon>Eukaryota</taxon>
        <taxon>Fungi</taxon>
        <taxon>Dikarya</taxon>
        <taxon>Basidiomycota</taxon>
        <taxon>Agaricomycotina</taxon>
        <taxon>Agaricomycetes</taxon>
        <taxon>Russulales</taxon>
        <taxon>Hericiaceae</taxon>
        <taxon>Hericium</taxon>
    </lineage>
</organism>
<dbReference type="Pfam" id="PF24883">
    <property type="entry name" value="NPHP3_N"/>
    <property type="match status" value="1"/>
</dbReference>
<proteinExistence type="inferred from homology"/>
<feature type="domain" description="C2" evidence="8">
    <location>
        <begin position="1"/>
        <end position="105"/>
    </location>
</feature>
<evidence type="ECO:0000313" key="11">
    <source>
        <dbReference type="EMBL" id="TFY79027.1"/>
    </source>
</evidence>
<protein>
    <recommendedName>
        <fullName evidence="13">Protein kinase domain-containing protein</fullName>
    </recommendedName>
</protein>
<dbReference type="SUPFAM" id="SSF52540">
    <property type="entry name" value="P-loop containing nucleoside triphosphate hydrolases"/>
    <property type="match status" value="1"/>
</dbReference>
<keyword evidence="5" id="KW-0418">Kinase</keyword>
<evidence type="ECO:0000259" key="8">
    <source>
        <dbReference type="PROSITE" id="PS50004"/>
    </source>
</evidence>
<dbReference type="Gene3D" id="3.40.50.300">
    <property type="entry name" value="P-loop containing nucleotide triphosphate hydrolases"/>
    <property type="match status" value="1"/>
</dbReference>
<evidence type="ECO:0000313" key="12">
    <source>
        <dbReference type="Proteomes" id="UP000298061"/>
    </source>
</evidence>
<dbReference type="InterPro" id="IPR051681">
    <property type="entry name" value="Ser/Thr_Kinases-Pseudokinases"/>
</dbReference>
<dbReference type="GO" id="GO:0004674">
    <property type="term" value="F:protein serine/threonine kinase activity"/>
    <property type="evidence" value="ECO:0007669"/>
    <property type="project" value="TreeGrafter"/>
</dbReference>
<comment type="caution">
    <text evidence="11">The sequence shown here is derived from an EMBL/GenBank/DDBJ whole genome shotgun (WGS) entry which is preliminary data.</text>
</comment>
<dbReference type="STRING" id="135208.A0A4Y9ZY72"/>
<dbReference type="SUPFAM" id="SSF49562">
    <property type="entry name" value="C2 domain (Calcium/lipid-binding domain, CaLB)"/>
    <property type="match status" value="1"/>
</dbReference>
<feature type="domain" description="Protein kinase" evidence="9">
    <location>
        <begin position="1110"/>
        <end position="1399"/>
    </location>
</feature>
<keyword evidence="12" id="KW-1185">Reference proteome</keyword>
<dbReference type="InterPro" id="IPR000008">
    <property type="entry name" value="C2_dom"/>
</dbReference>